<dbReference type="Pfam" id="PF13727">
    <property type="entry name" value="CoA_binding_3"/>
    <property type="match status" value="1"/>
</dbReference>
<dbReference type="SUPFAM" id="SSF51735">
    <property type="entry name" value="NAD(P)-binding Rossmann-fold domains"/>
    <property type="match status" value="2"/>
</dbReference>
<evidence type="ECO:0000256" key="2">
    <source>
        <dbReference type="SAM" id="Phobius"/>
    </source>
</evidence>
<protein>
    <submittedName>
        <fullName evidence="4">Polysaccharide biosynthesis protein</fullName>
    </submittedName>
</protein>
<keyword evidence="2" id="KW-0812">Transmembrane</keyword>
<reference evidence="4 5" key="1">
    <citation type="submission" date="2020-03" db="EMBL/GenBank/DDBJ databases">
        <authorList>
            <person name="Wang L."/>
            <person name="He N."/>
            <person name="Li Y."/>
            <person name="Fang Y."/>
            <person name="Zhang F."/>
        </authorList>
    </citation>
    <scope>NUCLEOTIDE SEQUENCE [LARGE SCALE GENOMIC DNA]</scope>
    <source>
        <strain evidence="4 5">36D10-4-7</strain>
    </source>
</reference>
<feature type="transmembrane region" description="Helical" evidence="2">
    <location>
        <begin position="98"/>
        <end position="118"/>
    </location>
</feature>
<evidence type="ECO:0000259" key="3">
    <source>
        <dbReference type="Pfam" id="PF02719"/>
    </source>
</evidence>
<organism evidence="4 5">
    <name type="scientific">Sphingomonas corticis</name>
    <dbReference type="NCBI Taxonomy" id="2722791"/>
    <lineage>
        <taxon>Bacteria</taxon>
        <taxon>Pseudomonadati</taxon>
        <taxon>Pseudomonadota</taxon>
        <taxon>Alphaproteobacteria</taxon>
        <taxon>Sphingomonadales</taxon>
        <taxon>Sphingomonadaceae</taxon>
        <taxon>Sphingomonas</taxon>
    </lineage>
</organism>
<dbReference type="Pfam" id="PF02719">
    <property type="entry name" value="Polysacc_synt_2"/>
    <property type="match status" value="1"/>
</dbReference>
<feature type="domain" description="Polysaccharide biosynthesis protein CapD-like" evidence="3">
    <location>
        <begin position="275"/>
        <end position="564"/>
    </location>
</feature>
<comment type="similarity">
    <text evidence="1">Belongs to the polysaccharide synthase family.</text>
</comment>
<evidence type="ECO:0000313" key="4">
    <source>
        <dbReference type="EMBL" id="NJR77523.1"/>
    </source>
</evidence>
<proteinExistence type="inferred from homology"/>
<dbReference type="InterPro" id="IPR003869">
    <property type="entry name" value="Polysac_CapD-like"/>
</dbReference>
<name>A0ABX1CLB2_9SPHN</name>
<dbReference type="CDD" id="cd05237">
    <property type="entry name" value="UDP_invert_4-6DH_SDR_e"/>
    <property type="match status" value="1"/>
</dbReference>
<evidence type="ECO:0000256" key="1">
    <source>
        <dbReference type="ARBA" id="ARBA00007430"/>
    </source>
</evidence>
<dbReference type="Gene3D" id="3.40.50.720">
    <property type="entry name" value="NAD(P)-binding Rossmann-like Domain"/>
    <property type="match status" value="2"/>
</dbReference>
<feature type="transmembrane region" description="Helical" evidence="2">
    <location>
        <begin position="72"/>
        <end position="92"/>
    </location>
</feature>
<dbReference type="RefSeq" id="WP_168133082.1">
    <property type="nucleotide sequence ID" value="NZ_JAAVJH010000002.1"/>
</dbReference>
<feature type="transmembrane region" description="Helical" evidence="2">
    <location>
        <begin position="7"/>
        <end position="26"/>
    </location>
</feature>
<keyword evidence="2" id="KW-1133">Transmembrane helix</keyword>
<feature type="transmembrane region" description="Helical" evidence="2">
    <location>
        <begin position="38"/>
        <end position="60"/>
    </location>
</feature>
<accession>A0ABX1CLB2</accession>
<keyword evidence="2" id="KW-0472">Membrane</keyword>
<comment type="caution">
    <text evidence="4">The sequence shown here is derived from an EMBL/GenBank/DDBJ whole genome shotgun (WGS) entry which is preliminary data.</text>
</comment>
<evidence type="ECO:0000313" key="5">
    <source>
        <dbReference type="Proteomes" id="UP000732399"/>
    </source>
</evidence>
<keyword evidence="5" id="KW-1185">Reference proteome</keyword>
<dbReference type="InterPro" id="IPR036291">
    <property type="entry name" value="NAD(P)-bd_dom_sf"/>
</dbReference>
<dbReference type="PANTHER" id="PTHR43318">
    <property type="entry name" value="UDP-N-ACETYLGLUCOSAMINE 4,6-DEHYDRATASE"/>
    <property type="match status" value="1"/>
</dbReference>
<dbReference type="Proteomes" id="UP000732399">
    <property type="component" value="Unassembled WGS sequence"/>
</dbReference>
<dbReference type="InterPro" id="IPR051203">
    <property type="entry name" value="Polysaccharide_Synthase-Rel"/>
</dbReference>
<sequence length="634" mass="68646">MKRGIAATVDIGIAVIAVVLAFYLRLGDWIILERGPLIASVVSVFLLIPILAWCGMYRVIFRYNGLWSLGAATRAMLIYGILYASIFLTLGIPGVPRTIGVIQPVLVFVLVIFSRATVHQLLMMMNGATGFQSFGSRVMIYGAGSAGRQLASAIQQTRNMKVVGFLDDDASIVGHMMNGLPIFSGAAVNELITGKQIDEIMLAVPSATRLRRSQILDRIRDSGVKVRTLPAIDDIARGRISVGDLRELDVEDLLGRAARTGDTDLLARNVAGRTVMVTGAGGSIGSELVRQIWALQPQLLLLVDNSEYALYRITQELSSREGASAPVPLLASVCDAERMRAIIAAWRPDTIFHAAAYKHVPLVEHNVVEGVRNNVIGTWVCARLAAEFDVSHFTLVSTDKAVRPTNVMGATKRLAEMVLQASNAVGGATRFSMVRFGNVLESSGSVVPLFRSQIAAGGPVTITHPDITRYFMTIPEAAQLVLQAGAMARGGEVFLLDMGEPVRIIDLARNMITLSGLHVRDSEHPEGDIEIQVIGLRPGEKLYEELLIAADAETTDHPRIMKANEAYLDWQALGPQLDRLLAAIERLDAAAARDVLRSLVVDFQPMSDLVDHVAIAARDVAPFPSRPVVSIAGR</sequence>
<dbReference type="PANTHER" id="PTHR43318:SF1">
    <property type="entry name" value="POLYSACCHARIDE BIOSYNTHESIS PROTEIN EPSC-RELATED"/>
    <property type="match status" value="1"/>
</dbReference>
<dbReference type="EMBL" id="JAAVJH010000002">
    <property type="protein sequence ID" value="NJR77523.1"/>
    <property type="molecule type" value="Genomic_DNA"/>
</dbReference>
<gene>
    <name evidence="4" type="ORF">HBH26_02700</name>
</gene>